<reference evidence="2" key="1">
    <citation type="submission" date="2017-09" db="EMBL/GenBank/DDBJ databases">
        <title>Depth-based differentiation of microbial function through sediment-hosted aquifers and enrichment of novel symbionts in the deep terrestrial subsurface.</title>
        <authorList>
            <person name="Probst A.J."/>
            <person name="Ladd B."/>
            <person name="Jarett J.K."/>
            <person name="Geller-Mcgrath D.E."/>
            <person name="Sieber C.M.K."/>
            <person name="Emerson J.B."/>
            <person name="Anantharaman K."/>
            <person name="Thomas B.C."/>
            <person name="Malmstrom R."/>
            <person name="Stieglmeier M."/>
            <person name="Klingl A."/>
            <person name="Woyke T."/>
            <person name="Ryan C.M."/>
            <person name="Banfield J.F."/>
        </authorList>
    </citation>
    <scope>NUCLEOTIDE SEQUENCE [LARGE SCALE GENOMIC DNA]</scope>
</reference>
<gene>
    <name evidence="1" type="ORF">COU14_02325</name>
</gene>
<name>A0A2H0UHB8_9BACT</name>
<dbReference type="EMBL" id="PFBG01000025">
    <property type="protein sequence ID" value="PIR85814.1"/>
    <property type="molecule type" value="Genomic_DNA"/>
</dbReference>
<protein>
    <recommendedName>
        <fullName evidence="3">Ribosomal subunit interface protein</fullName>
    </recommendedName>
</protein>
<proteinExistence type="predicted"/>
<dbReference type="InterPro" id="IPR036567">
    <property type="entry name" value="RHF-like"/>
</dbReference>
<dbReference type="Gene3D" id="3.30.160.100">
    <property type="entry name" value="Ribosome hibernation promotion factor-like"/>
    <property type="match status" value="1"/>
</dbReference>
<dbReference type="SUPFAM" id="SSF69754">
    <property type="entry name" value="Ribosome binding protein Y (YfiA homologue)"/>
    <property type="match status" value="1"/>
</dbReference>
<accession>A0A2H0UHB8</accession>
<comment type="caution">
    <text evidence="1">The sequence shown here is derived from an EMBL/GenBank/DDBJ whole genome shotgun (WGS) entry which is preliminary data.</text>
</comment>
<dbReference type="Proteomes" id="UP000229612">
    <property type="component" value="Unassembled WGS sequence"/>
</dbReference>
<evidence type="ECO:0008006" key="3">
    <source>
        <dbReference type="Google" id="ProtNLM"/>
    </source>
</evidence>
<sequence length="121" mass="13900">MSLPMINFKITNTEISDQLKDIAENKLSTLEKFIGDAPAICDLEFERITNHHQSGEIHRAEVNLEINGKLYRAEATADSFEKAIDDVRAELYNELQSQQGKKETLMKRGARKVKEMMRFGR</sequence>
<dbReference type="Pfam" id="PF02482">
    <property type="entry name" value="Ribosomal_S30AE"/>
    <property type="match status" value="1"/>
</dbReference>
<evidence type="ECO:0000313" key="2">
    <source>
        <dbReference type="Proteomes" id="UP000229612"/>
    </source>
</evidence>
<organism evidence="1 2">
    <name type="scientific">Candidatus Kaiserbacteria bacterium CG10_big_fil_rev_8_21_14_0_10_44_10</name>
    <dbReference type="NCBI Taxonomy" id="1974606"/>
    <lineage>
        <taxon>Bacteria</taxon>
        <taxon>Candidatus Kaiseribacteriota</taxon>
    </lineage>
</organism>
<evidence type="ECO:0000313" key="1">
    <source>
        <dbReference type="EMBL" id="PIR85814.1"/>
    </source>
</evidence>
<dbReference type="InterPro" id="IPR003489">
    <property type="entry name" value="RHF/RaiA"/>
</dbReference>
<dbReference type="AlphaFoldDB" id="A0A2H0UHB8"/>